<dbReference type="Proteomes" id="UP001500665">
    <property type="component" value="Unassembled WGS sequence"/>
</dbReference>
<evidence type="ECO:0000313" key="2">
    <source>
        <dbReference type="EMBL" id="GAA0957645.1"/>
    </source>
</evidence>
<accession>A0ABN1RI23</accession>
<evidence type="ECO:0008006" key="4">
    <source>
        <dbReference type="Google" id="ProtNLM"/>
    </source>
</evidence>
<sequence>MARRPQPPPGQSTPLAWTGRDPRRLLSVFLGLVLLSAALFSLADGGLSWAAQPLLWLVPAGLSALAALVVWARTPSISAGADWFRWGSSWVKTSRLRHVRLHAGSRPVLLLEDSAGRDLELDVTRLAAHRELNSLLLTALHRNAAELDLDFRTRDFLRR</sequence>
<comment type="caution">
    <text evidence="2">The sequence shown here is derived from an EMBL/GenBank/DDBJ whole genome shotgun (WGS) entry which is preliminary data.</text>
</comment>
<keyword evidence="1" id="KW-0812">Transmembrane</keyword>
<feature type="transmembrane region" description="Helical" evidence="1">
    <location>
        <begin position="54"/>
        <end position="72"/>
    </location>
</feature>
<dbReference type="RefSeq" id="WP_344242907.1">
    <property type="nucleotide sequence ID" value="NZ_BAAAHH010000019.1"/>
</dbReference>
<keyword evidence="3" id="KW-1185">Reference proteome</keyword>
<evidence type="ECO:0000313" key="3">
    <source>
        <dbReference type="Proteomes" id="UP001500665"/>
    </source>
</evidence>
<organism evidence="2 3">
    <name type="scientific">Actinocorallia libanotica</name>
    <dbReference type="NCBI Taxonomy" id="46162"/>
    <lineage>
        <taxon>Bacteria</taxon>
        <taxon>Bacillati</taxon>
        <taxon>Actinomycetota</taxon>
        <taxon>Actinomycetes</taxon>
        <taxon>Streptosporangiales</taxon>
        <taxon>Thermomonosporaceae</taxon>
        <taxon>Actinocorallia</taxon>
    </lineage>
</organism>
<gene>
    <name evidence="2" type="ORF">GCM10009550_45310</name>
</gene>
<reference evidence="2 3" key="1">
    <citation type="journal article" date="2019" name="Int. J. Syst. Evol. Microbiol.">
        <title>The Global Catalogue of Microorganisms (GCM) 10K type strain sequencing project: providing services to taxonomists for standard genome sequencing and annotation.</title>
        <authorList>
            <consortium name="The Broad Institute Genomics Platform"/>
            <consortium name="The Broad Institute Genome Sequencing Center for Infectious Disease"/>
            <person name="Wu L."/>
            <person name="Ma J."/>
        </authorList>
    </citation>
    <scope>NUCLEOTIDE SEQUENCE [LARGE SCALE GENOMIC DNA]</scope>
    <source>
        <strain evidence="2 3">JCM 10696</strain>
    </source>
</reference>
<feature type="transmembrane region" description="Helical" evidence="1">
    <location>
        <begin position="25"/>
        <end position="42"/>
    </location>
</feature>
<keyword evidence="1" id="KW-0472">Membrane</keyword>
<name>A0ABN1RI23_9ACTN</name>
<protein>
    <recommendedName>
        <fullName evidence="4">PH (Pleckstrin Homology) domain-containing protein</fullName>
    </recommendedName>
</protein>
<evidence type="ECO:0000256" key="1">
    <source>
        <dbReference type="SAM" id="Phobius"/>
    </source>
</evidence>
<keyword evidence="1" id="KW-1133">Transmembrane helix</keyword>
<dbReference type="EMBL" id="BAAAHH010000019">
    <property type="protein sequence ID" value="GAA0957645.1"/>
    <property type="molecule type" value="Genomic_DNA"/>
</dbReference>
<proteinExistence type="predicted"/>